<gene>
    <name evidence="2" type="ORF">GCM10025864_15120</name>
</gene>
<proteinExistence type="predicted"/>
<accession>A0ABQ6I1D2</accession>
<name>A0ABQ6I1D2_9MICO</name>
<sequence>MTAAAGSSDYSRRTASGVSRIVLVPEGLGQWQRVRRARAMADQPRVRAVADACTAAYGRPRKLSLQSVLAIGYLHALSRPTHMTVTGMLRTLDQLSDSERRHLGVPAHLHVRHKHVWGGLRRLAQHIRDGLQLPGEHHHEPSEPCTTACQQAVALTEDDISTILVQASLPSTFPRTGAVDVDGTDIESHAVMHWRPDHSGWTCTDHELGGGHRTPTDRRPNPFFAGYEGHLATYVLPAGVKGEIPLLFAGLALRPGVQDRAGACVRLVGALTAFGPIHEVIYDRGYSTSKPEKLAAVLREMGVTATFDLHTSQRGIKAGPKPGTIWCDGTLYSTALPEALRNLEPPAITMTAEQKARIRDVFDARAPYAFVPHSKPVPGRHARRFKGPALAGHVRCPNWPKSMRLGPEIPTTNCVPGSDCGCGKTVSVPDTMNERDRQPLAWQSNAWAKSYNRRTRIEGCQRADPVPRPQRQPRLLPHARPHCHRTAPRPDPRREQRPPPAPLVPRPRQTRTLGRRTRRTRLRRTPAPLHQNPWTT</sequence>
<dbReference type="EMBL" id="BSUK01000001">
    <property type="protein sequence ID" value="GMA23753.1"/>
    <property type="molecule type" value="Genomic_DNA"/>
</dbReference>
<comment type="caution">
    <text evidence="2">The sequence shown here is derived from an EMBL/GenBank/DDBJ whole genome shotgun (WGS) entry which is preliminary data.</text>
</comment>
<evidence type="ECO:0008006" key="4">
    <source>
        <dbReference type="Google" id="ProtNLM"/>
    </source>
</evidence>
<dbReference type="Proteomes" id="UP001157091">
    <property type="component" value="Unassembled WGS sequence"/>
</dbReference>
<evidence type="ECO:0000313" key="3">
    <source>
        <dbReference type="Proteomes" id="UP001157091"/>
    </source>
</evidence>
<reference evidence="3" key="1">
    <citation type="journal article" date="2019" name="Int. J. Syst. Evol. Microbiol.">
        <title>The Global Catalogue of Microorganisms (GCM) 10K type strain sequencing project: providing services to taxonomists for standard genome sequencing and annotation.</title>
        <authorList>
            <consortium name="The Broad Institute Genomics Platform"/>
            <consortium name="The Broad Institute Genome Sequencing Center for Infectious Disease"/>
            <person name="Wu L."/>
            <person name="Ma J."/>
        </authorList>
    </citation>
    <scope>NUCLEOTIDE SEQUENCE [LARGE SCALE GENOMIC DNA]</scope>
    <source>
        <strain evidence="3">NBRC 106348</strain>
    </source>
</reference>
<keyword evidence="3" id="KW-1185">Reference proteome</keyword>
<evidence type="ECO:0000313" key="2">
    <source>
        <dbReference type="EMBL" id="GMA23753.1"/>
    </source>
</evidence>
<feature type="compositionally biased region" description="Basic residues" evidence="1">
    <location>
        <begin position="513"/>
        <end position="524"/>
    </location>
</feature>
<protein>
    <recommendedName>
        <fullName evidence="4">Transposase</fullName>
    </recommendedName>
</protein>
<organism evidence="2 3">
    <name type="scientific">Luteimicrobium album</name>
    <dbReference type="NCBI Taxonomy" id="1054550"/>
    <lineage>
        <taxon>Bacteria</taxon>
        <taxon>Bacillati</taxon>
        <taxon>Actinomycetota</taxon>
        <taxon>Actinomycetes</taxon>
        <taxon>Micrococcales</taxon>
        <taxon>Luteimicrobium</taxon>
    </lineage>
</organism>
<feature type="compositionally biased region" description="Basic residues" evidence="1">
    <location>
        <begin position="477"/>
        <end position="487"/>
    </location>
</feature>
<feature type="compositionally biased region" description="Basic and acidic residues" evidence="1">
    <location>
        <begin position="488"/>
        <end position="497"/>
    </location>
</feature>
<feature type="region of interest" description="Disordered" evidence="1">
    <location>
        <begin position="458"/>
        <end position="536"/>
    </location>
</feature>
<evidence type="ECO:0000256" key="1">
    <source>
        <dbReference type="SAM" id="MobiDB-lite"/>
    </source>
</evidence>